<name>A0AAJ1QIX2_9BACI</name>
<protein>
    <submittedName>
        <fullName evidence="3">PH domain-containing protein</fullName>
    </submittedName>
</protein>
<evidence type="ECO:0000313" key="3">
    <source>
        <dbReference type="EMBL" id="MDM5282212.1"/>
    </source>
</evidence>
<gene>
    <name evidence="3" type="ORF">QUF85_02545</name>
</gene>
<comment type="caution">
    <text evidence="3">The sequence shown here is derived from an EMBL/GenBank/DDBJ whole genome shotgun (WGS) entry which is preliminary data.</text>
</comment>
<evidence type="ECO:0000256" key="1">
    <source>
        <dbReference type="SAM" id="Phobius"/>
    </source>
</evidence>
<dbReference type="PANTHER" id="PTHR34473:SF2">
    <property type="entry name" value="UPF0699 TRANSMEMBRANE PROTEIN YDBT"/>
    <property type="match status" value="1"/>
</dbReference>
<keyword evidence="1" id="KW-1133">Transmembrane helix</keyword>
<feature type="domain" description="YdbS-like PH" evidence="2">
    <location>
        <begin position="87"/>
        <end position="163"/>
    </location>
</feature>
<keyword evidence="1" id="KW-0472">Membrane</keyword>
<feature type="transmembrane region" description="Helical" evidence="1">
    <location>
        <begin position="62"/>
        <end position="82"/>
    </location>
</feature>
<dbReference type="Proteomes" id="UP001238973">
    <property type="component" value="Unassembled WGS sequence"/>
</dbReference>
<evidence type="ECO:0000313" key="4">
    <source>
        <dbReference type="Proteomes" id="UP001238973"/>
    </source>
</evidence>
<dbReference type="InterPro" id="IPR005182">
    <property type="entry name" value="YdbS-like_PH"/>
</dbReference>
<feature type="transmembrane region" description="Helical" evidence="1">
    <location>
        <begin position="34"/>
        <end position="56"/>
    </location>
</feature>
<keyword evidence="1" id="KW-0812">Transmembrane</keyword>
<sequence>MDDDDSISITCPEEEKHMEPENRISNKALTVWKISGLISCSITWIISIAVLVLTIIFDWTYWVIGALVLISIIQSYLAIFLIPSVKWKRWRYEVRNTEIDIQSGIFVIKRTLIPMIRVQHVETKQGPLLRKYDLASVEISTAATLHVIPALDLAEADELRHYISRMASVEEEDV</sequence>
<proteinExistence type="predicted"/>
<dbReference type="AlphaFoldDB" id="A0AAJ1QIX2"/>
<evidence type="ECO:0000259" key="2">
    <source>
        <dbReference type="Pfam" id="PF03703"/>
    </source>
</evidence>
<organism evidence="3 4">
    <name type="scientific">Peribacillus frigoritolerans</name>
    <dbReference type="NCBI Taxonomy" id="450367"/>
    <lineage>
        <taxon>Bacteria</taxon>
        <taxon>Bacillati</taxon>
        <taxon>Bacillota</taxon>
        <taxon>Bacilli</taxon>
        <taxon>Bacillales</taxon>
        <taxon>Bacillaceae</taxon>
        <taxon>Peribacillus</taxon>
    </lineage>
</organism>
<dbReference type="PANTHER" id="PTHR34473">
    <property type="entry name" value="UPF0699 TRANSMEMBRANE PROTEIN YDBS"/>
    <property type="match status" value="1"/>
</dbReference>
<dbReference type="EMBL" id="JAUCFI010000003">
    <property type="protein sequence ID" value="MDM5282212.1"/>
    <property type="molecule type" value="Genomic_DNA"/>
</dbReference>
<reference evidence="3" key="1">
    <citation type="submission" date="2023-06" db="EMBL/GenBank/DDBJ databases">
        <title>Comparative genomics of Bacillaceae isolates and their secondary metabolite potential.</title>
        <authorList>
            <person name="Song L."/>
            <person name="Nielsen L.J."/>
            <person name="Mohite O."/>
            <person name="Xu X."/>
            <person name="Weber T."/>
            <person name="Kovacs A.T."/>
        </authorList>
    </citation>
    <scope>NUCLEOTIDE SEQUENCE</scope>
    <source>
        <strain evidence="3">G1S1</strain>
    </source>
</reference>
<accession>A0AAJ1QIX2</accession>
<dbReference type="Pfam" id="PF03703">
    <property type="entry name" value="bPH_2"/>
    <property type="match status" value="1"/>
</dbReference>